<dbReference type="EMBL" id="JAGSOV010000092">
    <property type="protein sequence ID" value="MCO1660772.1"/>
    <property type="molecule type" value="Genomic_DNA"/>
</dbReference>
<dbReference type="InterPro" id="IPR021522">
    <property type="entry name" value="MctB"/>
</dbReference>
<gene>
    <name evidence="1" type="ORF">KDL28_37555</name>
</gene>
<protein>
    <submittedName>
        <fullName evidence="1">Copper transporter</fullName>
    </submittedName>
</protein>
<evidence type="ECO:0000313" key="1">
    <source>
        <dbReference type="EMBL" id="MCO1660772.1"/>
    </source>
</evidence>
<name>A0ABT1ACK6_9PSEU</name>
<organism evidence="1 2">
    <name type="scientific">Pseudonocardia humida</name>
    <dbReference type="NCBI Taxonomy" id="2800819"/>
    <lineage>
        <taxon>Bacteria</taxon>
        <taxon>Bacillati</taxon>
        <taxon>Actinomycetota</taxon>
        <taxon>Actinomycetes</taxon>
        <taxon>Pseudonocardiales</taxon>
        <taxon>Pseudonocardiaceae</taxon>
        <taxon>Pseudonocardia</taxon>
    </lineage>
</organism>
<proteinExistence type="predicted"/>
<dbReference type="Pfam" id="PF11382">
    <property type="entry name" value="MctB"/>
    <property type="match status" value="1"/>
</dbReference>
<keyword evidence="2" id="KW-1185">Reference proteome</keyword>
<accession>A0ABT1ACK6</accession>
<sequence>MISLRYHVISIGAVFLALAVGVLLGASGVSDRLLSAAVSQAEDLDGQVLALTAERDRLAGAQRGAEEFAARIGPAAVRGLLQGKAVTLVTSGADQTDRAAVLDLIATTGAVVAGEVALTPAVGDPARADQLRELAAQLLPAGAQLPAATDTGSLVGGLLGGVLSGPGAGQQAAEPVLAGLVAAGFVAPGPPPAPADLLLVLTGGAVEGVDGGEAAAVIARLAAQLDRSGAGAVLAGRAGSADSTGAVGVARADPAITAGLSTVDDVHSGTGRVSAVLALREQLDGRAGRYGAAVTAADGASPSA</sequence>
<dbReference type="Proteomes" id="UP001165283">
    <property type="component" value="Unassembled WGS sequence"/>
</dbReference>
<reference evidence="1" key="1">
    <citation type="submission" date="2021-04" db="EMBL/GenBank/DDBJ databases">
        <title>Pseudonocardia sp. nov., isolated from sandy soil of mangrove forest.</title>
        <authorList>
            <person name="Zan Z."/>
            <person name="Huang R."/>
            <person name="Liu W."/>
        </authorList>
    </citation>
    <scope>NUCLEOTIDE SEQUENCE</scope>
    <source>
        <strain evidence="1">S2-4</strain>
    </source>
</reference>
<comment type="caution">
    <text evidence="1">The sequence shown here is derived from an EMBL/GenBank/DDBJ whole genome shotgun (WGS) entry which is preliminary data.</text>
</comment>
<evidence type="ECO:0000313" key="2">
    <source>
        <dbReference type="Proteomes" id="UP001165283"/>
    </source>
</evidence>
<dbReference type="RefSeq" id="WP_252446308.1">
    <property type="nucleotide sequence ID" value="NZ_JAGSOV010000092.1"/>
</dbReference>